<dbReference type="GO" id="GO:0016020">
    <property type="term" value="C:membrane"/>
    <property type="evidence" value="ECO:0007669"/>
    <property type="project" value="TreeGrafter"/>
</dbReference>
<name>G8YVA0_PICSO</name>
<dbReference type="CDD" id="cd09601">
    <property type="entry name" value="M1_APN-Q_like"/>
    <property type="match status" value="1"/>
</dbReference>
<dbReference type="Gene3D" id="2.60.40.1910">
    <property type="match status" value="1"/>
</dbReference>
<reference evidence="14" key="1">
    <citation type="submission" date="2011-10" db="EMBL/GenBank/DDBJ databases">
        <authorList>
            <person name="Genoscope - CEA"/>
        </authorList>
    </citation>
    <scope>NUCLEOTIDE SEQUENCE</scope>
    <source>
        <strain evidence="14">CBS 7064</strain>
    </source>
</reference>
<dbReference type="AlphaFoldDB" id="G8YVA0"/>
<accession>G8YVA0</accession>
<dbReference type="InterPro" id="IPR034016">
    <property type="entry name" value="M1_APN-typ"/>
</dbReference>
<keyword evidence="5 8" id="KW-0862">Zinc</keyword>
<dbReference type="Pfam" id="PF11838">
    <property type="entry name" value="ERAP1_C"/>
    <property type="match status" value="1"/>
</dbReference>
<dbReference type="Proteomes" id="UP000005222">
    <property type="component" value="Chromosome A"/>
</dbReference>
<keyword evidence="4 10" id="KW-0378">Hydrolase</keyword>
<keyword evidence="10" id="KW-0031">Aminopeptidase</keyword>
<protein>
    <recommendedName>
        <fullName evidence="10">Aminopeptidase</fullName>
        <ecNumber evidence="10">3.4.11.-</ecNumber>
    </recommendedName>
</protein>
<evidence type="ECO:0000256" key="5">
    <source>
        <dbReference type="ARBA" id="ARBA00022833"/>
    </source>
</evidence>
<evidence type="ECO:0000259" key="11">
    <source>
        <dbReference type="Pfam" id="PF01433"/>
    </source>
</evidence>
<evidence type="ECO:0000256" key="10">
    <source>
        <dbReference type="RuleBase" id="RU364040"/>
    </source>
</evidence>
<dbReference type="InterPro" id="IPR024571">
    <property type="entry name" value="ERAP1-like_C_dom"/>
</dbReference>
<dbReference type="GO" id="GO:0043171">
    <property type="term" value="P:peptide catabolic process"/>
    <property type="evidence" value="ECO:0007669"/>
    <property type="project" value="TreeGrafter"/>
</dbReference>
<dbReference type="EMBL" id="FO082059">
    <property type="protein sequence ID" value="CCE72783.1"/>
    <property type="molecule type" value="Genomic_DNA"/>
</dbReference>
<keyword evidence="3 8" id="KW-0479">Metal-binding</keyword>
<dbReference type="eggNOG" id="KOG1046">
    <property type="taxonomic scope" value="Eukaryota"/>
</dbReference>
<dbReference type="GO" id="GO:0070006">
    <property type="term" value="F:metalloaminopeptidase activity"/>
    <property type="evidence" value="ECO:0007669"/>
    <property type="project" value="TreeGrafter"/>
</dbReference>
<reference evidence="16" key="2">
    <citation type="journal article" date="2012" name="G3 (Bethesda)">
        <title>Pichia sorbitophila, an interspecies yeast hybrid reveals early steps of genome resolution following polyploidization.</title>
        <authorList>
            <person name="Leh Louis V."/>
            <person name="Despons L."/>
            <person name="Friedrich A."/>
            <person name="Martin T."/>
            <person name="Durrens P."/>
            <person name="Casaregola S."/>
            <person name="Neuveglise C."/>
            <person name="Fairhead C."/>
            <person name="Marck C."/>
            <person name="Cruz J.A."/>
            <person name="Straub M.L."/>
            <person name="Kugler V."/>
            <person name="Sacerdot C."/>
            <person name="Uzunov Z."/>
            <person name="Thierry A."/>
            <person name="Weiss S."/>
            <person name="Bleykasten C."/>
            <person name="De Montigny J."/>
            <person name="Jacques N."/>
            <person name="Jung P."/>
            <person name="Lemaire M."/>
            <person name="Mallet S."/>
            <person name="Morel G."/>
            <person name="Richard G.F."/>
            <person name="Sarkar A."/>
            <person name="Savel G."/>
            <person name="Schacherer J."/>
            <person name="Seret M.L."/>
            <person name="Talla E."/>
            <person name="Samson G."/>
            <person name="Jubin C."/>
            <person name="Poulain J."/>
            <person name="Vacherie B."/>
            <person name="Barbe V."/>
            <person name="Pelletier E."/>
            <person name="Sherman D.J."/>
            <person name="Westhof E."/>
            <person name="Weissenbach J."/>
            <person name="Baret P.V."/>
            <person name="Wincker P."/>
            <person name="Gaillardin C."/>
            <person name="Dujon B."/>
            <person name="Souciet J.L."/>
        </authorList>
    </citation>
    <scope>NUCLEOTIDE SEQUENCE [LARGE SCALE GENOMIC DNA]</scope>
    <source>
        <strain evidence="16">ATCC MYA-4447 / BCRC 22081 / CBS 7064 / NBRC 10061 / NRRL Y-12695</strain>
    </source>
</reference>
<evidence type="ECO:0000313" key="14">
    <source>
        <dbReference type="EMBL" id="CCE72783.1"/>
    </source>
</evidence>
<organism evidence="14 16">
    <name type="scientific">Pichia sorbitophila (strain ATCC MYA-4447 / BCRC 22081 / CBS 7064 / NBRC 10061 / NRRL Y-12695)</name>
    <name type="common">Hybrid yeast</name>
    <dbReference type="NCBI Taxonomy" id="559304"/>
    <lineage>
        <taxon>Eukaryota</taxon>
        <taxon>Fungi</taxon>
        <taxon>Dikarya</taxon>
        <taxon>Ascomycota</taxon>
        <taxon>Saccharomycotina</taxon>
        <taxon>Pichiomycetes</taxon>
        <taxon>Debaryomycetaceae</taxon>
        <taxon>Millerozyma</taxon>
    </lineage>
</organism>
<evidence type="ECO:0000256" key="4">
    <source>
        <dbReference type="ARBA" id="ARBA00022801"/>
    </source>
</evidence>
<evidence type="ECO:0000259" key="12">
    <source>
        <dbReference type="Pfam" id="PF11838"/>
    </source>
</evidence>
<dbReference type="InterPro" id="IPR027268">
    <property type="entry name" value="Peptidase_M4/M1_CTD_sf"/>
</dbReference>
<feature type="binding site" evidence="8">
    <location>
        <position position="341"/>
    </location>
    <ligand>
        <name>Zn(2+)</name>
        <dbReference type="ChEBI" id="CHEBI:29105"/>
        <note>catalytic</note>
    </ligand>
</feature>
<feature type="site" description="Transition state stabilizer" evidence="9">
    <location>
        <position position="439"/>
    </location>
</feature>
<dbReference type="Gene3D" id="2.60.40.1730">
    <property type="entry name" value="tricorn interacting facor f3 domain"/>
    <property type="match status" value="1"/>
</dbReference>
<comment type="similarity">
    <text evidence="1 10">Belongs to the peptidase M1 family.</text>
</comment>
<dbReference type="EC" id="3.4.11.-" evidence="10"/>
<dbReference type="SUPFAM" id="SSF63737">
    <property type="entry name" value="Leukotriene A4 hydrolase N-terminal domain"/>
    <property type="match status" value="1"/>
</dbReference>
<dbReference type="Pfam" id="PF17900">
    <property type="entry name" value="Peptidase_M1_N"/>
    <property type="match status" value="1"/>
</dbReference>
<evidence type="ECO:0000256" key="9">
    <source>
        <dbReference type="PIRSR" id="PIRSR634016-4"/>
    </source>
</evidence>
<sequence>MTTGGEDTGGDPSTSELAKKLSVLSLSNEYEAQLYELKLQINHTKPNFNGELGIRMRRKDIANADGSMFELKLHAAKIVVIGAELSAGEKTITLKTSYDRKAQTLTLTGDGAGVEASQKDVLVHMRYVGQINPVNTYKDQTRGLFKTNYLDSVSGRSDNYLLATHCQPYFCRAIFPLIDEVHSKVPIKLTIVTKSKFKVLSNCGLERDPEPVSLSDKSVFEFKQTPPIAPSVFGFVIGDMDYVENSDPGFPCRIYCPVGEASSCAYPLFVTSQVVKTAIEQLKTPYPLDKLDFVALPFLSDGAMENWGLITVLTSQLLVSESADKSAKLNLRQLIAHELVHQWIGNLVSFDDWSCLWLNESFATFLGNYLLSKAKLSQEDYNDTYEWSHINHYESLLDEDCLYDEAAGKSYIPSIQNFSSTVDTGLNSSTATLFDKAIYEKGMVLLHMIAQVMQSDEKISNSDEVSYNKFLNGLSEVLRLFKHASVKPFDIWHVLNKETSVDLLSFMHSWTRYEGYPLLSVSYENGELVIDQNRFIFNNDPKELSVENNPYHVPLFIRILNDSGEEKLLNLVLTDRRTSLNIPLDNFVLINSRRAGYYKTVYRGDTFDRVCHSISKNKLSSIEIAALIHDYGKLIGQKCSSSADIVSFFKILSAFTSDSCVIDYRVLDLALIYVDTFKVIFLHFTEYSAFEKKLKQFYTKIYKKIGKWEKIQNVSRQYSVYEMRARNSILQGVADEECIASCKKLFKNYVNPKNDFFLPKELVSAVLNNTMRDANQKEYKQVLSFVKNADASNLKHTNCMREDFQTLALSSFSFVENDDLLNKTLNFVASNIDSKLIELGLLGFQFKSSRAHKLKLWNWYKVNYDNFALRSLRKGSDWSKQIGATLKNITDIVLGNMMQYEPELIEQGKAFADSKIQKLPEHGLRETIKDIQTKNNEKILVASFYDDLIRQWEL</sequence>
<dbReference type="GO" id="GO:0042277">
    <property type="term" value="F:peptide binding"/>
    <property type="evidence" value="ECO:0007669"/>
    <property type="project" value="TreeGrafter"/>
</dbReference>
<dbReference type="GO" id="GO:0006508">
    <property type="term" value="P:proteolysis"/>
    <property type="evidence" value="ECO:0007669"/>
    <property type="project" value="UniProtKB-KW"/>
</dbReference>
<evidence type="ECO:0000259" key="13">
    <source>
        <dbReference type="Pfam" id="PF17900"/>
    </source>
</evidence>
<evidence type="ECO:0000256" key="1">
    <source>
        <dbReference type="ARBA" id="ARBA00010136"/>
    </source>
</evidence>
<dbReference type="Gene3D" id="1.10.390.10">
    <property type="entry name" value="Neutral Protease Domain 2"/>
    <property type="match status" value="1"/>
</dbReference>
<evidence type="ECO:0000313" key="16">
    <source>
        <dbReference type="Proteomes" id="UP000005222"/>
    </source>
</evidence>
<dbReference type="HOGENOM" id="CLU_003705_3_0_1"/>
<dbReference type="OrthoDB" id="10031169at2759"/>
<dbReference type="Pfam" id="PF01433">
    <property type="entry name" value="Peptidase_M1"/>
    <property type="match status" value="1"/>
</dbReference>
<dbReference type="EMBL" id="FO082058">
    <property type="protein sequence ID" value="CCE73344.1"/>
    <property type="molecule type" value="Genomic_DNA"/>
</dbReference>
<dbReference type="InterPro" id="IPR014782">
    <property type="entry name" value="Peptidase_M1_dom"/>
</dbReference>
<dbReference type="GO" id="GO:0008270">
    <property type="term" value="F:zinc ion binding"/>
    <property type="evidence" value="ECO:0007669"/>
    <property type="project" value="UniProtKB-UniRule"/>
</dbReference>
<evidence type="ECO:0000313" key="15">
    <source>
        <dbReference type="EMBL" id="CCE73344.1"/>
    </source>
</evidence>
<dbReference type="InterPro" id="IPR001930">
    <property type="entry name" value="Peptidase_M1"/>
</dbReference>
<evidence type="ECO:0000256" key="8">
    <source>
        <dbReference type="PIRSR" id="PIRSR634016-3"/>
    </source>
</evidence>
<dbReference type="Proteomes" id="UP000005222">
    <property type="component" value="Chromosome B"/>
</dbReference>
<keyword evidence="2 10" id="KW-0645">Protease</keyword>
<dbReference type="InterPro" id="IPR042097">
    <property type="entry name" value="Aminopeptidase_N-like_N_sf"/>
</dbReference>
<dbReference type="Gene3D" id="1.25.50.20">
    <property type="match status" value="1"/>
</dbReference>
<dbReference type="GO" id="GO:0005737">
    <property type="term" value="C:cytoplasm"/>
    <property type="evidence" value="ECO:0007669"/>
    <property type="project" value="TreeGrafter"/>
</dbReference>
<dbReference type="PRINTS" id="PR00756">
    <property type="entry name" value="ALADIPTASE"/>
</dbReference>
<dbReference type="FunCoup" id="G8YVA0">
    <property type="interactions" value="172"/>
</dbReference>
<feature type="binding site" evidence="8">
    <location>
        <position position="360"/>
    </location>
    <ligand>
        <name>Zn(2+)</name>
        <dbReference type="ChEBI" id="CHEBI:29105"/>
        <note>catalytic</note>
    </ligand>
</feature>
<evidence type="ECO:0000256" key="3">
    <source>
        <dbReference type="ARBA" id="ARBA00022723"/>
    </source>
</evidence>
<evidence type="ECO:0000256" key="2">
    <source>
        <dbReference type="ARBA" id="ARBA00022670"/>
    </source>
</evidence>
<dbReference type="InterPro" id="IPR045357">
    <property type="entry name" value="Aminopeptidase_N-like_N"/>
</dbReference>
<dbReference type="STRING" id="559304.G8YVA0"/>
<dbReference type="OMA" id="DMAMENF"/>
<dbReference type="InParanoid" id="G8YVA0"/>
<comment type="cofactor">
    <cofactor evidence="8 10">
        <name>Zn(2+)</name>
        <dbReference type="ChEBI" id="CHEBI:29105"/>
    </cofactor>
    <text evidence="8 10">Binds 1 zinc ion per subunit.</text>
</comment>
<gene>
    <name evidence="14" type="primary">Piso0_000377</name>
    <name evidence="14" type="ORF">GNLVRS01_PISO0A08008g</name>
    <name evidence="15" type="ORF">GNLVRS01_PISO0B08075g</name>
</gene>
<dbReference type="SUPFAM" id="SSF55486">
    <property type="entry name" value="Metalloproteases ('zincins'), catalytic domain"/>
    <property type="match status" value="1"/>
</dbReference>
<feature type="domain" description="Aminopeptidase N-like N-terminal" evidence="13">
    <location>
        <begin position="34"/>
        <end position="228"/>
    </location>
</feature>
<dbReference type="InterPro" id="IPR050344">
    <property type="entry name" value="Peptidase_M1_aminopeptidases"/>
</dbReference>
<keyword evidence="16" id="KW-1185">Reference proteome</keyword>
<proteinExistence type="inferred from homology"/>
<dbReference type="PANTHER" id="PTHR11533">
    <property type="entry name" value="PROTEASE M1 ZINC METALLOPROTEASE"/>
    <property type="match status" value="1"/>
</dbReference>
<feature type="binding site" evidence="8">
    <location>
        <position position="337"/>
    </location>
    <ligand>
        <name>Zn(2+)</name>
        <dbReference type="ChEBI" id="CHEBI:29105"/>
        <note>catalytic</note>
    </ligand>
</feature>
<evidence type="ECO:0000256" key="7">
    <source>
        <dbReference type="PIRSR" id="PIRSR634016-1"/>
    </source>
</evidence>
<feature type="domain" description="ERAP1-like C-terminal" evidence="12">
    <location>
        <begin position="587"/>
        <end position="932"/>
    </location>
</feature>
<evidence type="ECO:0000256" key="6">
    <source>
        <dbReference type="ARBA" id="ARBA00023049"/>
    </source>
</evidence>
<feature type="domain" description="Peptidase M1 membrane alanine aminopeptidase" evidence="11">
    <location>
        <begin position="270"/>
        <end position="510"/>
    </location>
</feature>
<keyword evidence="6 10" id="KW-0482">Metalloprotease</keyword>
<feature type="active site" description="Proton acceptor" evidence="7">
    <location>
        <position position="338"/>
    </location>
</feature>
<dbReference type="PANTHER" id="PTHR11533:SF299">
    <property type="entry name" value="AMINOPEPTIDASE"/>
    <property type="match status" value="1"/>
</dbReference>